<dbReference type="AlphaFoldDB" id="A0A7W7Y4D6"/>
<keyword evidence="1" id="KW-0966">Cell projection</keyword>
<organism evidence="1 2">
    <name type="scientific">Desulfurispira natronophila</name>
    <dbReference type="NCBI Taxonomy" id="682562"/>
    <lineage>
        <taxon>Bacteria</taxon>
        <taxon>Pseudomonadati</taxon>
        <taxon>Chrysiogenota</taxon>
        <taxon>Chrysiogenia</taxon>
        <taxon>Chrysiogenales</taxon>
        <taxon>Chrysiogenaceae</taxon>
        <taxon>Desulfurispira</taxon>
    </lineage>
</organism>
<proteinExistence type="predicted"/>
<protein>
    <submittedName>
        <fullName evidence="1">FlaG/FlaF family flagellin (Archaellin)</fullName>
    </submittedName>
</protein>
<gene>
    <name evidence="1" type="ORF">HNR37_001131</name>
</gene>
<keyword evidence="1" id="KW-0282">Flagellum</keyword>
<keyword evidence="2" id="KW-1185">Reference proteome</keyword>
<comment type="caution">
    <text evidence="1">The sequence shown here is derived from an EMBL/GenBank/DDBJ whole genome shotgun (WGS) entry which is preliminary data.</text>
</comment>
<dbReference type="Proteomes" id="UP000528322">
    <property type="component" value="Unassembled WGS sequence"/>
</dbReference>
<accession>A0A7W7Y4D6</accession>
<reference evidence="1 2" key="1">
    <citation type="submission" date="2020-08" db="EMBL/GenBank/DDBJ databases">
        <title>Genomic Encyclopedia of Type Strains, Phase IV (KMG-IV): sequencing the most valuable type-strain genomes for metagenomic binning, comparative biology and taxonomic classification.</title>
        <authorList>
            <person name="Goeker M."/>
        </authorList>
    </citation>
    <scope>NUCLEOTIDE SEQUENCE [LARGE SCALE GENOMIC DNA]</scope>
    <source>
        <strain evidence="1 2">DSM 22071</strain>
    </source>
</reference>
<evidence type="ECO:0000313" key="2">
    <source>
        <dbReference type="Proteomes" id="UP000528322"/>
    </source>
</evidence>
<keyword evidence="1" id="KW-0969">Cilium</keyword>
<sequence>MDTTALIKRTLVVLFLVVSALAVFGCGGSSSGSGSGGNGDEATPRDTVQLSGLVSTSGAGGGAGFISASGGFNGFVAALDVDGGLITVGTDAEGNYDFKGDDGLTRGQTYTIYIMDRGFSLLGVLRGVTGTGTLSLTESSYRVNLEVNPDEKKVTATAAADSPAIEVRDDEEEKFAVDEDTGEVVANQPTAELKTVSLLNFIGNSNTWSISYDRFTDSEWHEEERLFSVNMRDADGSRVQRESEYFVKDCNIDSEGREHCPYDYGFFDGNWYNDKNELASPAEVNGLDRWITTYDVIMRDGVQYLSIDDSDGEFLLPMNMVIGRSYTLRPEGDGVDVSISFAELNAEDNDDLWQELHFLSEELYEFTGEYIDLWGIADVDSSCLLTLKEDFKFTVRPNIVDTWRVAAGGSRDRPVLGLTGQGEFDFHFSITNCENSEHNVPAISESGSVGVGMYFVEHYGARASVLGSNASWGDVKDQLRFGAWREDGGSMVIEYHDGKQDGYIPGLSDQDKDLIEEWLGFTRTFGSYNW</sequence>
<name>A0A7W7Y4D6_9BACT</name>
<dbReference type="EMBL" id="JACHID010000006">
    <property type="protein sequence ID" value="MBB5021817.1"/>
    <property type="molecule type" value="Genomic_DNA"/>
</dbReference>
<dbReference type="RefSeq" id="WP_183731219.1">
    <property type="nucleotide sequence ID" value="NZ_JACHID010000006.1"/>
</dbReference>
<evidence type="ECO:0000313" key="1">
    <source>
        <dbReference type="EMBL" id="MBB5021817.1"/>
    </source>
</evidence>